<reference evidence="2 3" key="1">
    <citation type="submission" date="2020-10" db="EMBL/GenBank/DDBJ databases">
        <title>Sequencing the genomes of 1000 actinobacteria strains.</title>
        <authorList>
            <person name="Klenk H.-P."/>
        </authorList>
    </citation>
    <scope>NUCLEOTIDE SEQUENCE [LARGE SCALE GENOMIC DNA]</scope>
    <source>
        <strain evidence="2 3">DSM 45157</strain>
    </source>
</reference>
<proteinExistence type="predicted"/>
<keyword evidence="3" id="KW-1185">Reference proteome</keyword>
<comment type="caution">
    <text evidence="2">The sequence shown here is derived from an EMBL/GenBank/DDBJ whole genome shotgun (WGS) entry which is preliminary data.</text>
</comment>
<dbReference type="InterPro" id="IPR007278">
    <property type="entry name" value="DUF397"/>
</dbReference>
<dbReference type="Proteomes" id="UP000598217">
    <property type="component" value="Unassembled WGS sequence"/>
</dbReference>
<dbReference type="Pfam" id="PF04149">
    <property type="entry name" value="DUF397"/>
    <property type="match status" value="1"/>
</dbReference>
<protein>
    <recommendedName>
        <fullName evidence="1">DUF397 domain-containing protein</fullName>
    </recommendedName>
</protein>
<name>A0ABR9HIZ6_9ACTN</name>
<evidence type="ECO:0000313" key="3">
    <source>
        <dbReference type="Proteomes" id="UP000598217"/>
    </source>
</evidence>
<evidence type="ECO:0000313" key="2">
    <source>
        <dbReference type="EMBL" id="MBE1458995.1"/>
    </source>
</evidence>
<accession>A0ABR9HIZ6</accession>
<gene>
    <name evidence="2" type="ORF">H4W79_003209</name>
</gene>
<dbReference type="RefSeq" id="WP_191272036.1">
    <property type="nucleotide sequence ID" value="NZ_BMXJ01000005.1"/>
</dbReference>
<dbReference type="EMBL" id="JADBDY010000001">
    <property type="protein sequence ID" value="MBE1458995.1"/>
    <property type="molecule type" value="Genomic_DNA"/>
</dbReference>
<organism evidence="2 3">
    <name type="scientific">Nocardiopsis terrae</name>
    <dbReference type="NCBI Taxonomy" id="372655"/>
    <lineage>
        <taxon>Bacteria</taxon>
        <taxon>Bacillati</taxon>
        <taxon>Actinomycetota</taxon>
        <taxon>Actinomycetes</taxon>
        <taxon>Streptosporangiales</taxon>
        <taxon>Nocardiopsidaceae</taxon>
        <taxon>Nocardiopsis</taxon>
    </lineage>
</organism>
<sequence length="71" mass="7905">MRSNRSEEHAPLGIWFKSSYSGSHGECVEVANLANGSAMRDTKRRELGMLTFPGLEWQAFLAGAREVNHPD</sequence>
<feature type="domain" description="DUF397" evidence="1">
    <location>
        <begin position="15"/>
        <end position="65"/>
    </location>
</feature>
<evidence type="ECO:0000259" key="1">
    <source>
        <dbReference type="Pfam" id="PF04149"/>
    </source>
</evidence>